<dbReference type="Gene3D" id="2.10.25.10">
    <property type="entry name" value="Laminin"/>
    <property type="match status" value="2"/>
</dbReference>
<feature type="domain" description="EGF-like" evidence="8">
    <location>
        <begin position="2054"/>
        <end position="2088"/>
    </location>
</feature>
<dbReference type="InterPro" id="IPR013783">
    <property type="entry name" value="Ig-like_fold"/>
</dbReference>
<dbReference type="CDD" id="cd00054">
    <property type="entry name" value="EGF_CA"/>
    <property type="match status" value="1"/>
</dbReference>
<keyword evidence="4 6" id="KW-1015">Disulfide bond</keyword>
<evidence type="ECO:0000256" key="3">
    <source>
        <dbReference type="ARBA" id="ARBA00022737"/>
    </source>
</evidence>
<dbReference type="Proteomes" id="UP001164746">
    <property type="component" value="Chromosome 11"/>
</dbReference>
<evidence type="ECO:0000256" key="5">
    <source>
        <dbReference type="ARBA" id="ARBA00023273"/>
    </source>
</evidence>
<dbReference type="InterPro" id="IPR008979">
    <property type="entry name" value="Galactose-bd-like_sf"/>
</dbReference>
<dbReference type="Pfam" id="PF01833">
    <property type="entry name" value="TIG"/>
    <property type="match status" value="1"/>
</dbReference>
<dbReference type="SUPFAM" id="SSF49785">
    <property type="entry name" value="Galactose-binding domain-like"/>
    <property type="match status" value="1"/>
</dbReference>
<dbReference type="SMART" id="SM00181">
    <property type="entry name" value="EGF"/>
    <property type="match status" value="4"/>
</dbReference>
<dbReference type="InterPro" id="IPR011050">
    <property type="entry name" value="Pectin_lyase_fold/virulence"/>
</dbReference>
<dbReference type="SUPFAM" id="SSF51126">
    <property type="entry name" value="Pectin lyase-like"/>
    <property type="match status" value="2"/>
</dbReference>
<comment type="subcellular location">
    <subcellularLocation>
        <location evidence="1">Cell projection</location>
    </subcellularLocation>
</comment>
<organism evidence="9 10">
    <name type="scientific">Mya arenaria</name>
    <name type="common">Soft-shell clam</name>
    <dbReference type="NCBI Taxonomy" id="6604"/>
    <lineage>
        <taxon>Eukaryota</taxon>
        <taxon>Metazoa</taxon>
        <taxon>Spiralia</taxon>
        <taxon>Lophotrochozoa</taxon>
        <taxon>Mollusca</taxon>
        <taxon>Bivalvia</taxon>
        <taxon>Autobranchia</taxon>
        <taxon>Heteroconchia</taxon>
        <taxon>Euheterodonta</taxon>
        <taxon>Imparidentia</taxon>
        <taxon>Neoheterodontei</taxon>
        <taxon>Myida</taxon>
        <taxon>Myoidea</taxon>
        <taxon>Myidae</taxon>
        <taxon>Mya</taxon>
    </lineage>
</organism>
<dbReference type="Gene3D" id="2.60.120.260">
    <property type="entry name" value="Galactose-binding domain-like"/>
    <property type="match status" value="1"/>
</dbReference>
<evidence type="ECO:0000259" key="8">
    <source>
        <dbReference type="PROSITE" id="PS50026"/>
    </source>
</evidence>
<dbReference type="Pfam" id="PF13229">
    <property type="entry name" value="Beta_helix"/>
    <property type="match status" value="1"/>
</dbReference>
<keyword evidence="10" id="KW-1185">Reference proteome</keyword>
<dbReference type="InterPro" id="IPR000742">
    <property type="entry name" value="EGF"/>
</dbReference>
<dbReference type="PROSITE" id="PS50026">
    <property type="entry name" value="EGF_3"/>
    <property type="match status" value="1"/>
</dbReference>
<evidence type="ECO:0000259" key="7">
    <source>
        <dbReference type="PROSITE" id="PS50022"/>
    </source>
</evidence>
<keyword evidence="5" id="KW-0966">Cell projection</keyword>
<dbReference type="PROSITE" id="PS50022">
    <property type="entry name" value="FA58C_3"/>
    <property type="match status" value="1"/>
</dbReference>
<dbReference type="PROSITE" id="PS01248">
    <property type="entry name" value="EGF_LAM_1"/>
    <property type="match status" value="1"/>
</dbReference>
<dbReference type="PANTHER" id="PTHR11219">
    <property type="entry name" value="TENEURIN AND N-ACETYLGLUCOSAMINE-1-PHOSPHODIESTER ALPHA-N-ACETYLGLUCOSAMINIDASE"/>
    <property type="match status" value="1"/>
</dbReference>
<feature type="disulfide bond" evidence="6">
    <location>
        <begin position="2078"/>
        <end position="2087"/>
    </location>
</feature>
<dbReference type="InterPro" id="IPR000421">
    <property type="entry name" value="FA58C"/>
</dbReference>
<dbReference type="Gene3D" id="2.60.40.10">
    <property type="entry name" value="Immunoglobulins"/>
    <property type="match status" value="2"/>
</dbReference>
<dbReference type="SMART" id="SM00710">
    <property type="entry name" value="PbH1"/>
    <property type="match status" value="18"/>
</dbReference>
<protein>
    <submittedName>
        <fullName evidence="9">WIF1-like protein</fullName>
    </submittedName>
</protein>
<evidence type="ECO:0000256" key="4">
    <source>
        <dbReference type="ARBA" id="ARBA00023157"/>
    </source>
</evidence>
<evidence type="ECO:0000313" key="10">
    <source>
        <dbReference type="Proteomes" id="UP001164746"/>
    </source>
</evidence>
<dbReference type="InterPro" id="IPR006626">
    <property type="entry name" value="PbH1"/>
</dbReference>
<keyword evidence="3" id="KW-0677">Repeat</keyword>
<reference evidence="9" key="1">
    <citation type="submission" date="2022-11" db="EMBL/GenBank/DDBJ databases">
        <title>Centuries of genome instability and evolution in soft-shell clam transmissible cancer (bioRxiv).</title>
        <authorList>
            <person name="Hart S.F.M."/>
            <person name="Yonemitsu M.A."/>
            <person name="Giersch R.M."/>
            <person name="Beal B.F."/>
            <person name="Arriagada G."/>
            <person name="Davis B.W."/>
            <person name="Ostrander E.A."/>
            <person name="Goff S.P."/>
            <person name="Metzger M.J."/>
        </authorList>
    </citation>
    <scope>NUCLEOTIDE SEQUENCE</scope>
    <source>
        <strain evidence="9">MELC-2E11</strain>
        <tissue evidence="9">Siphon/mantle</tissue>
    </source>
</reference>
<dbReference type="CDD" id="cd00055">
    <property type="entry name" value="EGF_Lam"/>
    <property type="match status" value="2"/>
</dbReference>
<dbReference type="PROSITE" id="PS00022">
    <property type="entry name" value="EGF_1"/>
    <property type="match status" value="1"/>
</dbReference>
<sequence length="3029" mass="338205">MAKDKRADYEYVRINFDGQWEITAMEFKRRGSGYYSHSSLRLTYSSDGYVWTVYNSQFSSRILGEDFKQEGSYSTKVLFYPTIQAQYIAFHPKDYAVLAVELYGCELRDSQSATSSPTHVDNLIDIDSTWTVSQSPFLINSPVTVKPGVTLDVQAGVDIVFTSINSSIEVLGTMATHGVPGLTVLLTSSNPVVWQPSQWKSVKQGTGGNLNIQHTVIRQGNYCVHGNGSRTLISSSDITFCDVGITLFGGNDNESAHESAVVYTNVIYSGSGLRIYRRYNNSYFSVRSSNFEHNNNDGIQILNFENDEQPDLGTDLRIVNCSISFNSRHGLYHDDKIPITLSVELSKVQNNKQRGVFFENNYRIKSNFKINIMSTIFETNREGGFKFYCFYCASFTFRAVNATFLSHDSQAVEIYNYFYPDTYRDEKQSLEIRNCKFTENKKDLELRLYPSGIVNVLNSRFTASSLSAVDIKMSSDAKIIGYVLISGNMFDGIFGESYSVKSTIKVDNALSKIVFNSFTNTSTPNILHIGSGFNHTISHNRFINSSKSTCFVTTGQLFHPTQAIYADYNYWGSRDENVIRQKKCDFFINSKLAVINVSFYFLAEQLTDEQSSENLELFKEANAVGGENVTVIGGVVKQNTSIVGFDGNIMLNRSIIVLEGARLALGNVSVLVASERGIVVYGRLEDEFEKANEHKFFSIDSSWNGFSLYNASLRISNVNINGTQTSFNLFGKCEVGLDRIKAEDSSQESFMYVHDVDNSSITIANTLVKVKKHMLHLREDSTTKAMSVDLQLLNSTFANADRYNTLLYIRCCSCHLRIIAVGCNFASMYEDTVYLHTLTLNMNANGNVFGRGKTNLDFQTCQHDNTSREVNITNNVFMSSSAGTNIFLHRQYGDSNRANHVFNIVGNKGTHSGLALRSFLKSDSYWYGHRHDLFLSSNTFEEFTKSVLEISSFFQNITIEKNIFVNNQRCLFYTGQHQDTFKSFEVKNNSFFNNSDNEGIVHISSNDFRIGEAKMQLNSFYNNTGVIIAMKPTDISLNFNVFENPMSIYNLKAIGMSEAVLNASYNFWDSLDKRLISNTIYDMSDDRELFSVTFEPYLASENVSDVYEDVQENNFVNENVIGGKVGGNVTLSLVDSPYILAFDVDVGINDTLTIDPGVKIGVKENRHINIFGTLTIRGTTDSPVVMVSEQNDVFWRVTSIEHLRMNATMTGFTVHEASVYLRNISSTYSQSAGISFIVSNELETDDFGDVSEVFVSNNKLGLKIQGTTTNSKSLAIRKCVVTDNNGTGIAVESDVSIIISNCFIAHNNEKGVYIKQDRGGHFLMNESTIFNHSRKAIEGYLHGDITLDNCIIKGHKCGYFDYRQRWISLPSVLLQEMYSTVSHTIRLLSTRFENNLDEGVLLDFQGSEVEVIVNNNTFVGGNRTLMFQGSRFWRSSYTMKFINNTIENNVLYSDISAFLTVDHTLLKEGFITENIFRNNKGPIGVKIKEDTEENCANIAINRNTFMDNTFASSHIHLLSTCNVSLNLNIFKEDENSCFLKVPEFAESKYVNATYNYWGTSNLSDAVERICGFDKDMRHLYVFYLPMFEDEGLQRLVLGENFSKDKLHSNGGYIEDDIEVSGVLSISRSIFVKTGSSFRIKPGSRLIFKENRGIYIKGSLQALSDNVSITFESEDTQRRWFGIYFNNSESGSIPSNIVNTHIMNTKFGLAIRSGVNVRRTLISNSSSDCLTILSSDGENVFDFENTTIEFCDNAGIAINSTLDGKGNTRIRNACIKNASIGLNTHTVYAVNMTLEQLDFRRCKKGLIINSYAENDNTTVRIVENNFTDIPSNVLLLNILPPKTVGNGVNKTFHISSNSFSNSCGINITTTAATIAAFANNLMRDSDCLSNNYCFFEVKSLNRTSFDMTANRFENINSSCIVKLGDGDHLRGKFIYNQLRNNFASTSTVVADTYDYDIFHNFFDNPSSVFEVLTTLQGSSYLNVTKNWWGRPDETYVYHRIHDKSGDSTLIRFNVTPVLTEREFDCHNVNNCSENGACAGPDYCSCISGWTGVSCSQHSCSELNNCYGNGVCVGPNDCSCAHGWTGKSCIEASCFNVGNCSDRGICIRPDVCQCAATFTGTDCTECKPFYWGSECRPCPNCHHGTCDMHSGLCNCEGDNWAGYLCDKCQETFYGVDCKPLMKVLQTLPSTGLDNGGYEVHIRGHNFPQSNDYFCKFGRTVSNGTWIGRTHVICAVPKHVEGRVYIEVSKDGQDYTDDKVSFNYYSTCPSTACGRELSPRHGQCLFGKCSCFLPWYGNNCTMKFLPPVILEPDQMQTSDESVFSYTKKMTIIQGDLPIRWLLLKGPESMDIEETSGLISWAPVVGRDTPYDIKIRAANNVGSDIADFSLMVSISYTAALQSIEPSGTFPSPRPVRIFGTVSPNAANRTLPVTLVVTGASTYRREVINVMTNLNDPGTFTCIYYPWADDVGSFTVTAHHPGRLDMSTGSISWSVLGMKCDPDTVRLTQEIENPEDTVLFQNVSFLTNSGDDPLYLITAEVIDFQDVFVHVNGTTNTSELVIEKLDPKEAIHFDVIFKNARPIRGSFLVVFSARDGTQTRLKVYITVSIQKPLLIFSPSSVEENVFRGTQKILDIIITNKGQIPADNISVSLPNDQRLSLVSITSINSSTGSSIGITVLTNEMAQMTLSFTTGPNENLGESFGTIALNTLRASFRLPYRFYISSNELFNVTVNIQDEYTYFADGSPLVSDAKVSLSNPRRGIYKVQVTSYETGFAIFRELYEDLYTLRVESDKHTTYNEIVLINEDTTVINVFLQRVAVKYTWTVEPTTFVDQYIVSLESTFETYVPMPVVTVEPAIIDTVPFEIGEKSVINFNVTNHGFIRADNVRFELPTNHPLLLFQSSLASIGDVDANTSVIVPVNITLRDRSKRSGGSVCGFVVLYDYVCGSTRTKGVQISLKNNYPGRPPTPCGNVWGFLIGVITYNPVTPLPCDCMKTLVKSCLLAFIPGVGCALSAEGYYNAVLSTLINIALVSKT</sequence>
<evidence type="ECO:0000256" key="2">
    <source>
        <dbReference type="ARBA" id="ARBA00022536"/>
    </source>
</evidence>
<accession>A0ABY7FBG3</accession>
<gene>
    <name evidence="9" type="ORF">MAR_000154</name>
</gene>
<evidence type="ECO:0000256" key="1">
    <source>
        <dbReference type="ARBA" id="ARBA00004316"/>
    </source>
</evidence>
<dbReference type="InterPro" id="IPR014756">
    <property type="entry name" value="Ig_E-set"/>
</dbReference>
<dbReference type="PROSITE" id="PS01186">
    <property type="entry name" value="EGF_2"/>
    <property type="match status" value="1"/>
</dbReference>
<comment type="caution">
    <text evidence="6">Lacks conserved residue(s) required for the propagation of feature annotation.</text>
</comment>
<proteinExistence type="predicted"/>
<feature type="domain" description="F5/8 type C" evidence="7">
    <location>
        <begin position="1"/>
        <end position="110"/>
    </location>
</feature>
<dbReference type="PANTHER" id="PTHR11219:SF69">
    <property type="entry name" value="TENEURIN-A"/>
    <property type="match status" value="1"/>
</dbReference>
<dbReference type="InterPro" id="IPR051216">
    <property type="entry name" value="Teneurin"/>
</dbReference>
<evidence type="ECO:0000313" key="9">
    <source>
        <dbReference type="EMBL" id="WAR18316.1"/>
    </source>
</evidence>
<evidence type="ECO:0000256" key="6">
    <source>
        <dbReference type="PROSITE-ProRule" id="PRU00076"/>
    </source>
</evidence>
<dbReference type="EMBL" id="CP111022">
    <property type="protein sequence ID" value="WAR18316.1"/>
    <property type="molecule type" value="Genomic_DNA"/>
</dbReference>
<name>A0ABY7FBG3_MYAAR</name>
<dbReference type="InterPro" id="IPR002049">
    <property type="entry name" value="LE_dom"/>
</dbReference>
<keyword evidence="2 6" id="KW-0245">EGF-like domain</keyword>
<dbReference type="InterPro" id="IPR012334">
    <property type="entry name" value="Pectin_lyas_fold"/>
</dbReference>
<dbReference type="InterPro" id="IPR002909">
    <property type="entry name" value="IPT_dom"/>
</dbReference>
<dbReference type="InterPro" id="IPR039448">
    <property type="entry name" value="Beta_helix"/>
</dbReference>
<dbReference type="Gene3D" id="2.160.20.10">
    <property type="entry name" value="Single-stranded right-handed beta-helix, Pectin lyase-like"/>
    <property type="match status" value="2"/>
</dbReference>
<dbReference type="SUPFAM" id="SSF81296">
    <property type="entry name" value="E set domains"/>
    <property type="match status" value="1"/>
</dbReference>